<evidence type="ECO:0000256" key="1">
    <source>
        <dbReference type="SAM" id="Phobius"/>
    </source>
</evidence>
<protein>
    <submittedName>
        <fullName evidence="3">Histidine kinase</fullName>
    </submittedName>
</protein>
<evidence type="ECO:0000313" key="3">
    <source>
        <dbReference type="EMBL" id="MCU7547898.1"/>
    </source>
</evidence>
<feature type="transmembrane region" description="Helical" evidence="1">
    <location>
        <begin position="138"/>
        <end position="160"/>
    </location>
</feature>
<dbReference type="SUPFAM" id="SSF55874">
    <property type="entry name" value="ATPase domain of HSP90 chaperone/DNA topoisomerase II/histidine kinase"/>
    <property type="match status" value="1"/>
</dbReference>
<feature type="transmembrane region" description="Helical" evidence="1">
    <location>
        <begin position="61"/>
        <end position="79"/>
    </location>
</feature>
<feature type="transmembrane region" description="Helical" evidence="1">
    <location>
        <begin position="172"/>
        <end position="196"/>
    </location>
</feature>
<evidence type="ECO:0000313" key="4">
    <source>
        <dbReference type="Proteomes" id="UP001155483"/>
    </source>
</evidence>
<accession>A0A9X3BGP0</accession>
<organism evidence="3 4">
    <name type="scientific">Paraflavisolibacter caeni</name>
    <dbReference type="NCBI Taxonomy" id="2982496"/>
    <lineage>
        <taxon>Bacteria</taxon>
        <taxon>Pseudomonadati</taxon>
        <taxon>Bacteroidota</taxon>
        <taxon>Chitinophagia</taxon>
        <taxon>Chitinophagales</taxon>
        <taxon>Chitinophagaceae</taxon>
        <taxon>Paraflavisolibacter</taxon>
    </lineage>
</organism>
<dbReference type="GO" id="GO:0000155">
    <property type="term" value="F:phosphorelay sensor kinase activity"/>
    <property type="evidence" value="ECO:0007669"/>
    <property type="project" value="InterPro"/>
</dbReference>
<keyword evidence="3" id="KW-0808">Transferase</keyword>
<evidence type="ECO:0000259" key="2">
    <source>
        <dbReference type="Pfam" id="PF06580"/>
    </source>
</evidence>
<keyword evidence="4" id="KW-1185">Reference proteome</keyword>
<reference evidence="3" key="1">
    <citation type="submission" date="2022-09" db="EMBL/GenBank/DDBJ databases">
        <authorList>
            <person name="Yuan C."/>
            <person name="Ke Z."/>
        </authorList>
    </citation>
    <scope>NUCLEOTIDE SEQUENCE</scope>
    <source>
        <strain evidence="3">LB-8</strain>
    </source>
</reference>
<dbReference type="GO" id="GO:0016020">
    <property type="term" value="C:membrane"/>
    <property type="evidence" value="ECO:0007669"/>
    <property type="project" value="InterPro"/>
</dbReference>
<sequence length="503" mass="58145">MKEFIKRTVNFTRVEFWAATTIFVFAIFFLITNTLGNDWNAVKNTSENIRIPFDYYFTSKLLRYTILYLAFLLLNFVIVPRLIRKESLVLDILLIILIFLAVGLAFGIINTQLKRLLLPGYQANHATHISVIQNNFLFAAWLLLLMGFYSVIKYASLYLLTHAETIQSRYKFVAPGSLVASVIWMITMFLLLTVTTEEPIKAIWGTILPCSILFYSYAFQFLIPQSLYKKKPFRAYIGKTLLILILAFIPVALLGMLLTNHGDPGLAISSLNTAVQLLIIMPLTWVLYKRHMRGNEEINYLKKELGQSHAHFDFLRSQINPHFLFNALNTIYGTALQENAERTSEGVEKLGDMMRFMLQENMQDKISLSREIDYVNNYISLQKLRTDANPNIKIQTEIEQQVNIIQIAPMLLIPFVENAFKHGISFREPSYITITLEVKDRTLYFDVCNSKHTRQENDPEQNNSGIGLNNVRQRLKMLYPGKHELVVRETKKDFFVHLTLQLS</sequence>
<gene>
    <name evidence="3" type="ORF">OCK74_02175</name>
</gene>
<name>A0A9X3BGP0_9BACT</name>
<dbReference type="Pfam" id="PF06580">
    <property type="entry name" value="His_kinase"/>
    <property type="match status" value="1"/>
</dbReference>
<comment type="caution">
    <text evidence="3">The sequence shown here is derived from an EMBL/GenBank/DDBJ whole genome shotgun (WGS) entry which is preliminary data.</text>
</comment>
<feature type="transmembrane region" description="Helical" evidence="1">
    <location>
        <begin position="202"/>
        <end position="223"/>
    </location>
</feature>
<dbReference type="EMBL" id="JAOTIF010000001">
    <property type="protein sequence ID" value="MCU7547898.1"/>
    <property type="molecule type" value="Genomic_DNA"/>
</dbReference>
<keyword evidence="3" id="KW-0418">Kinase</keyword>
<feature type="transmembrane region" description="Helical" evidence="1">
    <location>
        <begin position="12"/>
        <end position="31"/>
    </location>
</feature>
<dbReference type="PANTHER" id="PTHR34220">
    <property type="entry name" value="SENSOR HISTIDINE KINASE YPDA"/>
    <property type="match status" value="1"/>
</dbReference>
<keyword evidence="1" id="KW-0812">Transmembrane</keyword>
<feature type="transmembrane region" description="Helical" evidence="1">
    <location>
        <begin position="235"/>
        <end position="259"/>
    </location>
</feature>
<proteinExistence type="predicted"/>
<dbReference type="Proteomes" id="UP001155483">
    <property type="component" value="Unassembled WGS sequence"/>
</dbReference>
<feature type="transmembrane region" description="Helical" evidence="1">
    <location>
        <begin position="88"/>
        <end position="109"/>
    </location>
</feature>
<dbReference type="Gene3D" id="3.30.565.10">
    <property type="entry name" value="Histidine kinase-like ATPase, C-terminal domain"/>
    <property type="match status" value="1"/>
</dbReference>
<reference evidence="3" key="2">
    <citation type="submission" date="2023-04" db="EMBL/GenBank/DDBJ databases">
        <title>Paracnuella aquatica gen. nov., sp. nov., a member of the family Chitinophagaceae isolated from a hot spring.</title>
        <authorList>
            <person name="Wang C."/>
        </authorList>
    </citation>
    <scope>NUCLEOTIDE SEQUENCE</scope>
    <source>
        <strain evidence="3">LB-8</strain>
    </source>
</reference>
<dbReference type="InterPro" id="IPR036890">
    <property type="entry name" value="HATPase_C_sf"/>
</dbReference>
<feature type="domain" description="Signal transduction histidine kinase internal region" evidence="2">
    <location>
        <begin position="311"/>
        <end position="387"/>
    </location>
</feature>
<dbReference type="InterPro" id="IPR010559">
    <property type="entry name" value="Sig_transdc_His_kin_internal"/>
</dbReference>
<dbReference type="PANTHER" id="PTHR34220:SF7">
    <property type="entry name" value="SENSOR HISTIDINE KINASE YPDA"/>
    <property type="match status" value="1"/>
</dbReference>
<dbReference type="AlphaFoldDB" id="A0A9X3BGP0"/>
<feature type="transmembrane region" description="Helical" evidence="1">
    <location>
        <begin position="265"/>
        <end position="288"/>
    </location>
</feature>
<keyword evidence="1" id="KW-1133">Transmembrane helix</keyword>
<keyword evidence="1" id="KW-0472">Membrane</keyword>
<dbReference type="InterPro" id="IPR050640">
    <property type="entry name" value="Bact_2-comp_sensor_kinase"/>
</dbReference>
<dbReference type="RefSeq" id="WP_279295342.1">
    <property type="nucleotide sequence ID" value="NZ_JAOTIF010000001.1"/>
</dbReference>